<proteinExistence type="predicted"/>
<dbReference type="Pfam" id="PF10989">
    <property type="entry name" value="DUF2808"/>
    <property type="match status" value="1"/>
</dbReference>
<reference evidence="2" key="1">
    <citation type="submission" date="2017-05" db="EMBL/GenBank/DDBJ databases">
        <title>Physiological properties and genetic analysis related to exopolysaccharide production of fresh-water unicellular cyanobacterium Aphanothece sacrum, Suizenji Nori, that has been cultured as a food source in Japan.</title>
        <authorList>
            <person name="Kanesaki Y."/>
            <person name="Yoshikawa S."/>
            <person name="Ohki K."/>
        </authorList>
    </citation>
    <scope>NUCLEOTIDE SEQUENCE [LARGE SCALE GENOMIC DNA]</scope>
    <source>
        <strain evidence="2">FPU1</strain>
    </source>
</reference>
<organism evidence="1 2">
    <name type="scientific">Aphanothece sacrum FPU1</name>
    <dbReference type="NCBI Taxonomy" id="1920663"/>
    <lineage>
        <taxon>Bacteria</taxon>
        <taxon>Bacillati</taxon>
        <taxon>Cyanobacteriota</taxon>
        <taxon>Cyanophyceae</taxon>
        <taxon>Oscillatoriophycideae</taxon>
        <taxon>Chroococcales</taxon>
        <taxon>Aphanothecaceae</taxon>
        <taxon>Aphanothece</taxon>
    </lineage>
</organism>
<evidence type="ECO:0000313" key="2">
    <source>
        <dbReference type="Proteomes" id="UP000287247"/>
    </source>
</evidence>
<protein>
    <recommendedName>
        <fullName evidence="3">DUF2808 domain-containing protein</fullName>
    </recommendedName>
</protein>
<dbReference type="RefSeq" id="WP_172957426.1">
    <property type="nucleotide sequence ID" value="NZ_BDQK01000014.1"/>
</dbReference>
<keyword evidence="2" id="KW-1185">Reference proteome</keyword>
<gene>
    <name evidence="1" type="ORF">AsFPU1_3342</name>
</gene>
<accession>A0A401IKZ6</accession>
<evidence type="ECO:0000313" key="1">
    <source>
        <dbReference type="EMBL" id="GBF81920.1"/>
    </source>
</evidence>
<dbReference type="AlphaFoldDB" id="A0A401IKZ6"/>
<comment type="caution">
    <text evidence="1">The sequence shown here is derived from an EMBL/GenBank/DDBJ whole genome shotgun (WGS) entry which is preliminary data.</text>
</comment>
<sequence>MEPVKMKNKLLISLSLSLGTLLTLVSYPSMSGELNNGRTFFNQSPRLLNVMTTFQGIRIPFPSYYYTIELPAQSGESLQKVMINKREGSDIIHYNTDQTIAFEGTPDHRGDSIKVKDTQWDEKSETLIITLDTPVSPGKVFTIGLKPKKNPEFSGIYLFGVTVFPVGNNPMYLYLGNGRLHFFGSEGGSQS</sequence>
<name>A0A401IKZ6_APHSA</name>
<evidence type="ECO:0008006" key="3">
    <source>
        <dbReference type="Google" id="ProtNLM"/>
    </source>
</evidence>
<dbReference type="InterPro" id="IPR021256">
    <property type="entry name" value="DUF2808"/>
</dbReference>
<dbReference type="Proteomes" id="UP000287247">
    <property type="component" value="Unassembled WGS sequence"/>
</dbReference>
<dbReference type="EMBL" id="BDQK01000014">
    <property type="protein sequence ID" value="GBF81920.1"/>
    <property type="molecule type" value="Genomic_DNA"/>
</dbReference>